<reference evidence="2" key="1">
    <citation type="submission" date="2020-11" db="EMBL/GenBank/DDBJ databases">
        <authorList>
            <person name="Tran Van P."/>
        </authorList>
    </citation>
    <scope>NUCLEOTIDE SEQUENCE</scope>
</reference>
<feature type="region of interest" description="Disordered" evidence="1">
    <location>
        <begin position="110"/>
        <end position="156"/>
    </location>
</feature>
<name>A0A7R8W8N6_9CRUS</name>
<gene>
    <name evidence="2" type="ORF">CTOB1V02_LOCUS3750</name>
</gene>
<sequence>MNSGKIVCLSALNLLQGKQRDQIRIHSDRDSGREERVLILSSGKPYSTTTTNLGKLMVGARLGTKLMLSFILLWVSTEWNGSDFSSPSPSTVWGDGPVLVPGNNRTQMKASRAFPSRLPSSSRLSLASAETTTTKPDTRPEEGGPTPSRRRFEEKLVDEEKVSALIHSLSLLEGENRENKRLPTKPSASALPPNQTQPESRRRVGLAAGVEKEGWFGSRSREGGLVWQPESRRRVPDRRSSNTPPKRGLSSLFTAKRPSASSVSRRMPKKIHFLSPTFSLGKRKKGKNCPPPPPPNLPFLLPTTSPKTSPVIEDVAFTAIRRFMFGARSFYMALRLYLLPPNDTVEGEKMDDLSTARLNTTPKVSGYFWLLKKSQGLRRHFPVKPVRGRVPCSKRGERKISEPVIPWVISGGTDFSRQQWPGPPPRPPLRLSVCLFIVARSSTSSSAASVCLSVHSGPGCSPKVILVSCTDRVP</sequence>
<feature type="region of interest" description="Disordered" evidence="1">
    <location>
        <begin position="175"/>
        <end position="205"/>
    </location>
</feature>
<organism evidence="2">
    <name type="scientific">Cyprideis torosa</name>
    <dbReference type="NCBI Taxonomy" id="163714"/>
    <lineage>
        <taxon>Eukaryota</taxon>
        <taxon>Metazoa</taxon>
        <taxon>Ecdysozoa</taxon>
        <taxon>Arthropoda</taxon>
        <taxon>Crustacea</taxon>
        <taxon>Oligostraca</taxon>
        <taxon>Ostracoda</taxon>
        <taxon>Podocopa</taxon>
        <taxon>Podocopida</taxon>
        <taxon>Cytherocopina</taxon>
        <taxon>Cytheroidea</taxon>
        <taxon>Cytherideidae</taxon>
        <taxon>Cyprideis</taxon>
    </lineage>
</organism>
<dbReference type="EMBL" id="OB660670">
    <property type="protein sequence ID" value="CAD7225818.1"/>
    <property type="molecule type" value="Genomic_DNA"/>
</dbReference>
<feature type="region of interest" description="Disordered" evidence="1">
    <location>
        <begin position="226"/>
        <end position="266"/>
    </location>
</feature>
<feature type="compositionally biased region" description="Low complexity" evidence="1">
    <location>
        <begin position="110"/>
        <end position="129"/>
    </location>
</feature>
<evidence type="ECO:0000313" key="2">
    <source>
        <dbReference type="EMBL" id="CAD7225818.1"/>
    </source>
</evidence>
<feature type="compositionally biased region" description="Basic and acidic residues" evidence="1">
    <location>
        <begin position="230"/>
        <end position="240"/>
    </location>
</feature>
<accession>A0A7R8W8N6</accession>
<proteinExistence type="predicted"/>
<protein>
    <submittedName>
        <fullName evidence="2">Uncharacterized protein</fullName>
    </submittedName>
</protein>
<evidence type="ECO:0000256" key="1">
    <source>
        <dbReference type="SAM" id="MobiDB-lite"/>
    </source>
</evidence>
<dbReference type="AlphaFoldDB" id="A0A7R8W8N6"/>